<organism evidence="4 7">
    <name type="scientific">Biomphalaria glabrata</name>
    <name type="common">Bloodfluke planorb</name>
    <name type="synonym">Freshwater snail</name>
    <dbReference type="NCBI Taxonomy" id="6526"/>
    <lineage>
        <taxon>Eukaryota</taxon>
        <taxon>Metazoa</taxon>
        <taxon>Spiralia</taxon>
        <taxon>Lophotrochozoa</taxon>
        <taxon>Mollusca</taxon>
        <taxon>Gastropoda</taxon>
        <taxon>Heterobranchia</taxon>
        <taxon>Euthyneura</taxon>
        <taxon>Panpulmonata</taxon>
        <taxon>Hygrophila</taxon>
        <taxon>Lymnaeoidea</taxon>
        <taxon>Planorbidae</taxon>
        <taxon>Biomphalaria</taxon>
    </lineage>
</organism>
<dbReference type="Pfam" id="PF02225">
    <property type="entry name" value="PA"/>
    <property type="match status" value="1"/>
</dbReference>
<evidence type="ECO:0000259" key="3">
    <source>
        <dbReference type="Pfam" id="PF04389"/>
    </source>
</evidence>
<dbReference type="InterPro" id="IPR007484">
    <property type="entry name" value="Peptidase_M28"/>
</dbReference>
<accession>A0A9W2YZU4</accession>
<dbReference type="PANTHER" id="PTHR10404:SF46">
    <property type="entry name" value="VACUOLAR PROTEIN SORTING-ASSOCIATED PROTEIN 70"/>
    <property type="match status" value="1"/>
</dbReference>
<dbReference type="RefSeq" id="XP_055868305.1">
    <property type="nucleotide sequence ID" value="XM_056012330.1"/>
</dbReference>
<sequence>MAHLTAYSPVRSDDQNINGAENFNANSASNSQTKDKKLCWFGFAPCVLLFLAVVTMFLIGLLVGFYVKELENEDPSVTELCKEHQKDSQDYDVTKFVTYHDTLIYSIHGENFSKFVEKYGTKDPVTGSDLEARLSDEILQEFTKYSFTKVDVEEYDIVVPSADPSRPNRLEILHHNGSRQLDAYLTNRRDKIAKSSLKRNVTPTEWQNAFVAFSPPGEVQGSLVYGHYGLETDFQVLDAYNVSVQDKIVLLRLGKIPVASKVFNVESNGGKAVLLYWEPKDAEASHVELYNTTYIPFASATQFSTDLPTFWKPSIPCQTISVSHARTLMTHLSADPRNVKAPEDWQESVARTNTLGGSSGSFIVRLTVNNQPVKKVIKNIISTIPGQTEYDRYIIVGAPRTALPGQPQDAIASSSLLIQLARAFHNMHQRHKWKPAKGVKLISWGGTELSNLGVQHYIKSHRYLLEQRAMAYIDLSQTTLGNDTLEMQSPKGFYETIEKIIKNAVDPKTGEYTFSYTDNDDTTEPYNGDNSESPSSLFVHTLNLHTIKVQYKMNAGAVNSQSLMLELDMNHHFKYHLAVAHILIKTMLTLLDTPLLQRDVCRDTKNIQLMVHLTSNILDDCSGGNVTLAEAEDLCVEVERACEEFKNLTDTLMQTVGQSSVRMVSDIRMLFDRHLVVNKNGFLRNIMYPMSHVDGIAGANEMCVIGEKTRSWSSVQEFKQTLSESLTKILRTLSLYS</sequence>
<evidence type="ECO:0000259" key="2">
    <source>
        <dbReference type="Pfam" id="PF02225"/>
    </source>
</evidence>
<evidence type="ECO:0000313" key="6">
    <source>
        <dbReference type="RefSeq" id="XP_055868305.1"/>
    </source>
</evidence>
<dbReference type="AlphaFoldDB" id="A0A9W2YZU4"/>
<dbReference type="InterPro" id="IPR046450">
    <property type="entry name" value="PA_dom_sf"/>
</dbReference>
<dbReference type="SUPFAM" id="SSF53187">
    <property type="entry name" value="Zn-dependent exopeptidases"/>
    <property type="match status" value="1"/>
</dbReference>
<dbReference type="Gene3D" id="3.40.630.10">
    <property type="entry name" value="Zn peptidases"/>
    <property type="match status" value="1"/>
</dbReference>
<keyword evidence="4" id="KW-1185">Reference proteome</keyword>
<feature type="domain" description="Peptidase M28" evidence="3">
    <location>
        <begin position="379"/>
        <end position="519"/>
    </location>
</feature>
<dbReference type="Pfam" id="PF04389">
    <property type="entry name" value="Peptidase_M28"/>
    <property type="match status" value="1"/>
</dbReference>
<dbReference type="OMA" id="FKYHIAV"/>
<evidence type="ECO:0000313" key="5">
    <source>
        <dbReference type="RefSeq" id="XP_055868304.1"/>
    </source>
</evidence>
<proteinExistence type="predicted"/>
<keyword evidence="1" id="KW-0812">Transmembrane</keyword>
<name>A0A9W2YZU4_BIOGL</name>
<dbReference type="PANTHER" id="PTHR10404">
    <property type="entry name" value="N-ACETYLATED-ALPHA-LINKED ACIDIC DIPEPTIDASE"/>
    <property type="match status" value="1"/>
</dbReference>
<dbReference type="OrthoDB" id="5841748at2759"/>
<dbReference type="Gene3D" id="3.50.30.30">
    <property type="match status" value="1"/>
</dbReference>
<evidence type="ECO:0000256" key="1">
    <source>
        <dbReference type="SAM" id="Phobius"/>
    </source>
</evidence>
<dbReference type="Proteomes" id="UP001165740">
    <property type="component" value="Chromosome 15"/>
</dbReference>
<reference evidence="5 6" key="1">
    <citation type="submission" date="2025-04" db="UniProtKB">
        <authorList>
            <consortium name="RefSeq"/>
        </authorList>
    </citation>
    <scope>IDENTIFICATION</scope>
</reference>
<keyword evidence="1" id="KW-0472">Membrane</keyword>
<dbReference type="SUPFAM" id="SSF52025">
    <property type="entry name" value="PA domain"/>
    <property type="match status" value="1"/>
</dbReference>
<evidence type="ECO:0000313" key="7">
    <source>
        <dbReference type="RefSeq" id="XP_055868306.1"/>
    </source>
</evidence>
<keyword evidence="1" id="KW-1133">Transmembrane helix</keyword>
<dbReference type="InterPro" id="IPR039373">
    <property type="entry name" value="Peptidase_M28B"/>
</dbReference>
<gene>
    <name evidence="5 6 7" type="primary">LOC106050756</name>
</gene>
<feature type="domain" description="PA" evidence="2">
    <location>
        <begin position="219"/>
        <end position="301"/>
    </location>
</feature>
<protein>
    <submittedName>
        <fullName evidence="5 6">Transferrin receptor protein 1-like</fullName>
    </submittedName>
</protein>
<dbReference type="InterPro" id="IPR003137">
    <property type="entry name" value="PA_domain"/>
</dbReference>
<feature type="transmembrane region" description="Helical" evidence="1">
    <location>
        <begin position="38"/>
        <end position="67"/>
    </location>
</feature>
<dbReference type="GO" id="GO:0004180">
    <property type="term" value="F:carboxypeptidase activity"/>
    <property type="evidence" value="ECO:0007669"/>
    <property type="project" value="TreeGrafter"/>
</dbReference>
<dbReference type="GeneID" id="106050756"/>
<evidence type="ECO:0000313" key="4">
    <source>
        <dbReference type="Proteomes" id="UP001165740"/>
    </source>
</evidence>
<dbReference type="RefSeq" id="XP_055868304.1">
    <property type="nucleotide sequence ID" value="XM_056012329.1"/>
</dbReference>
<dbReference type="RefSeq" id="XP_055868306.1">
    <property type="nucleotide sequence ID" value="XM_056012331.1"/>
</dbReference>